<keyword evidence="1" id="KW-0472">Membrane</keyword>
<gene>
    <name evidence="2" type="ORF">A2756_01665</name>
</gene>
<evidence type="ECO:0000313" key="3">
    <source>
        <dbReference type="Proteomes" id="UP000177785"/>
    </source>
</evidence>
<reference evidence="2 3" key="1">
    <citation type="journal article" date="2016" name="Nat. Commun.">
        <title>Thousands of microbial genomes shed light on interconnected biogeochemical processes in an aquifer system.</title>
        <authorList>
            <person name="Anantharaman K."/>
            <person name="Brown C.T."/>
            <person name="Hug L.A."/>
            <person name="Sharon I."/>
            <person name="Castelle C.J."/>
            <person name="Probst A.J."/>
            <person name="Thomas B.C."/>
            <person name="Singh A."/>
            <person name="Wilkins M.J."/>
            <person name="Karaoz U."/>
            <person name="Brodie E.L."/>
            <person name="Williams K.H."/>
            <person name="Hubbard S.S."/>
            <person name="Banfield J.F."/>
        </authorList>
    </citation>
    <scope>NUCLEOTIDE SEQUENCE [LARGE SCALE GENOMIC DNA]</scope>
</reference>
<proteinExistence type="predicted"/>
<organism evidence="2 3">
    <name type="scientific">Candidatus Ryanbacteria bacterium RIFCSPHIGHO2_01_FULL_48_27</name>
    <dbReference type="NCBI Taxonomy" id="1802115"/>
    <lineage>
        <taxon>Bacteria</taxon>
        <taxon>Candidatus Ryaniibacteriota</taxon>
    </lineage>
</organism>
<feature type="transmembrane region" description="Helical" evidence="1">
    <location>
        <begin position="6"/>
        <end position="26"/>
    </location>
</feature>
<evidence type="ECO:0000256" key="1">
    <source>
        <dbReference type="SAM" id="Phobius"/>
    </source>
</evidence>
<dbReference type="STRING" id="1802115.A2756_01665"/>
<accession>A0A1G2G518</accession>
<name>A0A1G2G518_9BACT</name>
<dbReference type="AlphaFoldDB" id="A0A1G2G518"/>
<sequence length="71" mass="8307">MKTAYIWFLVGLAGWIMVRKSFWNFIHGPLNEWLEMRLELVFFGLHTLKGVDAALYLTDAEIEDLTKEDTT</sequence>
<keyword evidence="1" id="KW-0812">Transmembrane</keyword>
<dbReference type="EMBL" id="MHNL01000008">
    <property type="protein sequence ID" value="OGZ45152.1"/>
    <property type="molecule type" value="Genomic_DNA"/>
</dbReference>
<dbReference type="Proteomes" id="UP000177785">
    <property type="component" value="Unassembled WGS sequence"/>
</dbReference>
<comment type="caution">
    <text evidence="2">The sequence shown here is derived from an EMBL/GenBank/DDBJ whole genome shotgun (WGS) entry which is preliminary data.</text>
</comment>
<keyword evidence="1" id="KW-1133">Transmembrane helix</keyword>
<protein>
    <submittedName>
        <fullName evidence="2">Uncharacterized protein</fullName>
    </submittedName>
</protein>
<evidence type="ECO:0000313" key="2">
    <source>
        <dbReference type="EMBL" id="OGZ45152.1"/>
    </source>
</evidence>